<protein>
    <submittedName>
        <fullName evidence="2">Uncharacterized protein</fullName>
    </submittedName>
</protein>
<dbReference type="AlphaFoldDB" id="A0A4Y2GQI3"/>
<reference evidence="2 3" key="1">
    <citation type="journal article" date="2019" name="Sci. Rep.">
        <title>Orb-weaving spider Araneus ventricosus genome elucidates the spidroin gene catalogue.</title>
        <authorList>
            <person name="Kono N."/>
            <person name="Nakamura H."/>
            <person name="Ohtoshi R."/>
            <person name="Moran D.A.P."/>
            <person name="Shinohara A."/>
            <person name="Yoshida Y."/>
            <person name="Fujiwara M."/>
            <person name="Mori M."/>
            <person name="Tomita M."/>
            <person name="Arakawa K."/>
        </authorList>
    </citation>
    <scope>NUCLEOTIDE SEQUENCE [LARGE SCALE GENOMIC DNA]</scope>
</reference>
<feature type="region of interest" description="Disordered" evidence="1">
    <location>
        <begin position="1"/>
        <end position="52"/>
    </location>
</feature>
<keyword evidence="3" id="KW-1185">Reference proteome</keyword>
<proteinExistence type="predicted"/>
<evidence type="ECO:0000256" key="1">
    <source>
        <dbReference type="SAM" id="MobiDB-lite"/>
    </source>
</evidence>
<organism evidence="2 3">
    <name type="scientific">Araneus ventricosus</name>
    <name type="common">Orbweaver spider</name>
    <name type="synonym">Epeira ventricosa</name>
    <dbReference type="NCBI Taxonomy" id="182803"/>
    <lineage>
        <taxon>Eukaryota</taxon>
        <taxon>Metazoa</taxon>
        <taxon>Ecdysozoa</taxon>
        <taxon>Arthropoda</taxon>
        <taxon>Chelicerata</taxon>
        <taxon>Arachnida</taxon>
        <taxon>Araneae</taxon>
        <taxon>Araneomorphae</taxon>
        <taxon>Entelegynae</taxon>
        <taxon>Araneoidea</taxon>
        <taxon>Araneidae</taxon>
        <taxon>Araneus</taxon>
    </lineage>
</organism>
<feature type="compositionally biased region" description="Low complexity" evidence="1">
    <location>
        <begin position="25"/>
        <end position="34"/>
    </location>
</feature>
<comment type="caution">
    <text evidence="2">The sequence shown here is derived from an EMBL/GenBank/DDBJ whole genome shotgun (WGS) entry which is preliminary data.</text>
</comment>
<evidence type="ECO:0000313" key="3">
    <source>
        <dbReference type="Proteomes" id="UP000499080"/>
    </source>
</evidence>
<accession>A0A4Y2GQI3</accession>
<dbReference type="Proteomes" id="UP000499080">
    <property type="component" value="Unassembled WGS sequence"/>
</dbReference>
<sequence length="106" mass="11811">MESSKRKSKSPADKDDDGLYAFLKSSARPSPRVRSPTENHEPAQGFQRGSFSPAPYMIADGLEKIVERDARFYPRMALVGLVVVVRFIGLLDRRTYHAQISSAGVK</sequence>
<name>A0A4Y2GQI3_ARAVE</name>
<dbReference type="EMBL" id="BGPR01001484">
    <property type="protein sequence ID" value="GBM55065.1"/>
    <property type="molecule type" value="Genomic_DNA"/>
</dbReference>
<gene>
    <name evidence="2" type="ORF">AVEN_145128_1</name>
</gene>
<evidence type="ECO:0000313" key="2">
    <source>
        <dbReference type="EMBL" id="GBM55065.1"/>
    </source>
</evidence>